<proteinExistence type="inferred from homology"/>
<keyword evidence="5" id="KW-1185">Reference proteome</keyword>
<accession>A0A098G452</accession>
<dbReference type="PANTHER" id="PTHR46268">
    <property type="entry name" value="STRESS RESPONSE PROTEIN NHAX"/>
    <property type="match status" value="1"/>
</dbReference>
<dbReference type="InterPro" id="IPR006016">
    <property type="entry name" value="UspA"/>
</dbReference>
<comment type="subcellular location">
    <subcellularLocation>
        <location evidence="2">Cytoplasm</location>
    </subcellularLocation>
</comment>
<evidence type="ECO:0000313" key="4">
    <source>
        <dbReference type="EMBL" id="CEG57263.1"/>
    </source>
</evidence>
<dbReference type="InterPro" id="IPR014729">
    <property type="entry name" value="Rossmann-like_a/b/a_fold"/>
</dbReference>
<dbReference type="GO" id="GO:0005737">
    <property type="term" value="C:cytoplasm"/>
    <property type="evidence" value="ECO:0007669"/>
    <property type="project" value="UniProtKB-SubCell"/>
</dbReference>
<dbReference type="AlphaFoldDB" id="A0A098G452"/>
<gene>
    <name evidence="4" type="primary">usp</name>
    <name evidence="4" type="ORF">LFA_1867</name>
</gene>
<evidence type="ECO:0000256" key="2">
    <source>
        <dbReference type="PIRNR" id="PIRNR006276"/>
    </source>
</evidence>
<dbReference type="PIRSF" id="PIRSF006276">
    <property type="entry name" value="UspA"/>
    <property type="match status" value="1"/>
</dbReference>
<dbReference type="PRINTS" id="PR01438">
    <property type="entry name" value="UNVRSLSTRESS"/>
</dbReference>
<sequence length="152" mass="16774">MIYKNILLAVDGSNASNSAVEEVIKLIKDQNTHLRVIHVVDENMAYHGGPGFDAALIINALKEEGKEILDNAAKTIESQSSIKVEKLLLELRQSQGRIAEMIVDESKKWPTDLLVLGTHGRRGFNRFILGSVAENVIRIATTPVLLVRSSNM</sequence>
<dbReference type="InterPro" id="IPR006015">
    <property type="entry name" value="Universal_stress_UspA"/>
</dbReference>
<evidence type="ECO:0000256" key="1">
    <source>
        <dbReference type="ARBA" id="ARBA00008791"/>
    </source>
</evidence>
<dbReference type="CDD" id="cd00293">
    <property type="entry name" value="USP-like"/>
    <property type="match status" value="1"/>
</dbReference>
<dbReference type="STRING" id="1212491.LFA_1867"/>
<dbReference type="EMBL" id="LN614827">
    <property type="protein sequence ID" value="CEG57263.1"/>
    <property type="molecule type" value="Genomic_DNA"/>
</dbReference>
<dbReference type="Pfam" id="PF00582">
    <property type="entry name" value="Usp"/>
    <property type="match status" value="1"/>
</dbReference>
<evidence type="ECO:0000259" key="3">
    <source>
        <dbReference type="Pfam" id="PF00582"/>
    </source>
</evidence>
<organism evidence="4 5">
    <name type="scientific">Legionella fallonii LLAP-10</name>
    <dbReference type="NCBI Taxonomy" id="1212491"/>
    <lineage>
        <taxon>Bacteria</taxon>
        <taxon>Pseudomonadati</taxon>
        <taxon>Pseudomonadota</taxon>
        <taxon>Gammaproteobacteria</taxon>
        <taxon>Legionellales</taxon>
        <taxon>Legionellaceae</taxon>
        <taxon>Legionella</taxon>
    </lineage>
</organism>
<dbReference type="KEGG" id="lfa:LFA_1867"/>
<dbReference type="Proteomes" id="UP000032430">
    <property type="component" value="Chromosome I"/>
</dbReference>
<comment type="similarity">
    <text evidence="1 2">Belongs to the universal stress protein A family.</text>
</comment>
<dbReference type="PANTHER" id="PTHR46268:SF6">
    <property type="entry name" value="UNIVERSAL STRESS PROTEIN UP12"/>
    <property type="match status" value="1"/>
</dbReference>
<feature type="domain" description="UspA" evidence="3">
    <location>
        <begin position="3"/>
        <end position="148"/>
    </location>
</feature>
<name>A0A098G452_9GAMM</name>
<dbReference type="HOGENOM" id="CLU_049301_11_0_6"/>
<reference evidence="5" key="1">
    <citation type="submission" date="2014-09" db="EMBL/GenBank/DDBJ databases">
        <authorList>
            <person name="Gomez-Valero L."/>
        </authorList>
    </citation>
    <scope>NUCLEOTIDE SEQUENCE [LARGE SCALE GENOMIC DNA]</scope>
    <source>
        <strain evidence="5">ATCC700992</strain>
    </source>
</reference>
<protein>
    <recommendedName>
        <fullName evidence="2">Universal stress protein</fullName>
    </recommendedName>
</protein>
<dbReference type="Gene3D" id="3.40.50.620">
    <property type="entry name" value="HUPs"/>
    <property type="match status" value="1"/>
</dbReference>
<keyword evidence="2" id="KW-0963">Cytoplasm</keyword>
<dbReference type="SUPFAM" id="SSF52402">
    <property type="entry name" value="Adenine nucleotide alpha hydrolases-like"/>
    <property type="match status" value="1"/>
</dbReference>
<evidence type="ECO:0000313" key="5">
    <source>
        <dbReference type="Proteomes" id="UP000032430"/>
    </source>
</evidence>